<evidence type="ECO:0000256" key="2">
    <source>
        <dbReference type="ARBA" id="ARBA00001966"/>
    </source>
</evidence>
<keyword evidence="7" id="KW-0560">Oxidoreductase</keyword>
<evidence type="ECO:0000256" key="4">
    <source>
        <dbReference type="ARBA" id="ARBA00022630"/>
    </source>
</evidence>
<protein>
    <submittedName>
        <fullName evidence="12">NAD(P)-binding protein</fullName>
    </submittedName>
</protein>
<proteinExistence type="inferred from homology"/>
<dbReference type="InterPro" id="IPR023753">
    <property type="entry name" value="FAD/NAD-binding_dom"/>
</dbReference>
<dbReference type="PANTHER" id="PTHR42917:SF2">
    <property type="entry name" value="2,4-DIENOYL-COA REDUCTASE [(2E)-ENOYL-COA-PRODUCING]"/>
    <property type="match status" value="1"/>
</dbReference>
<feature type="domain" description="NADH:flavin oxidoreductase/NADH oxidase N-terminal" evidence="10">
    <location>
        <begin position="5"/>
        <end position="342"/>
    </location>
</feature>
<sequence>MPDPLFTPFTIKNLTLRNRLVSTSHEPSYSDDGLPKDRYRAYHREKARGGVALTMIGGSALVSPDCAPPFGNLELYRDEAVPYLRALADDVHEQGAAVMTQLTHMGHRVLGRTGAWVPAVSASGTREPAHRSFSRTAEITDLRRIAREFADTAQRCQAAGLDGIELSAYSSHLLDEFLSPFHNHRDDEYGGTLENRMRFPLEVFAAVREAVGADFIVGVRLSLDELREDGSGIVADEGLLMCKGFEAAGVDFLSITRGNVDTDAALTKMIPPMFTPSAPHLEFAGTVKKQLATPIMHAGRINDVATARYAIAEGLLDMVGMVRALMADPDLPVKTRTGRADQIRPCVGASLCIDGIYSSGRANCIHNPATGREDEVPQRIPPADSDARKHCVVVGGGPAGLEAARVLAERGHRVALYEAADRFGGQVALAALSERRRDLIGIIDWRVAECARLGVELHRNRYIDPDADHDLISAADVVILATGGTPNPRIGVTGDDMAIDTCDVLTGARKLTGDVLVYDDHGGHQALDAIESLTRTARSIEYATPERSVAPDVGGSPATGYFALMAEHDVRTTVLQRLVGIERRDGRLIARLKTDGSIAVREKVCDAVVIEHGTQPDPELYEALRPQSTNLGQIAIRELLARRPQPATANPDGSFALYRIGDAVAGRDIPAAVLDALRLCSAI</sequence>
<comment type="cofactor">
    <cofactor evidence="2">
        <name>[4Fe-4S] cluster</name>
        <dbReference type="ChEBI" id="CHEBI:49883"/>
    </cofactor>
</comment>
<keyword evidence="8" id="KW-0408">Iron</keyword>
<dbReference type="SUPFAM" id="SSF51905">
    <property type="entry name" value="FAD/NAD(P)-binding domain"/>
    <property type="match status" value="1"/>
</dbReference>
<dbReference type="InterPro" id="IPR001155">
    <property type="entry name" value="OxRdtase_FMN_N"/>
</dbReference>
<dbReference type="InterPro" id="IPR013785">
    <property type="entry name" value="Aldolase_TIM"/>
</dbReference>
<dbReference type="Gene3D" id="3.20.20.70">
    <property type="entry name" value="Aldolase class I"/>
    <property type="match status" value="1"/>
</dbReference>
<accession>A0A857MD37</accession>
<dbReference type="RefSeq" id="WP_005183454.1">
    <property type="nucleotide sequence ID" value="NZ_CP045804.1"/>
</dbReference>
<organism evidence="12">
    <name type="scientific">Gordonia amarae</name>
    <dbReference type="NCBI Taxonomy" id="36821"/>
    <lineage>
        <taxon>Bacteria</taxon>
        <taxon>Bacillati</taxon>
        <taxon>Actinomycetota</taxon>
        <taxon>Actinomycetes</taxon>
        <taxon>Mycobacteriales</taxon>
        <taxon>Gordoniaceae</taxon>
        <taxon>Gordonia</taxon>
    </lineage>
</organism>
<dbReference type="CDD" id="cd04734">
    <property type="entry name" value="OYE_like_3_FMN"/>
    <property type="match status" value="1"/>
</dbReference>
<keyword evidence="4" id="KW-0285">Flavoprotein</keyword>
<feature type="domain" description="FAD/NAD(P)-binding" evidence="11">
    <location>
        <begin position="390"/>
        <end position="640"/>
    </location>
</feature>
<evidence type="ECO:0000256" key="5">
    <source>
        <dbReference type="ARBA" id="ARBA00022643"/>
    </source>
</evidence>
<evidence type="ECO:0000259" key="11">
    <source>
        <dbReference type="Pfam" id="PF07992"/>
    </source>
</evidence>
<dbReference type="InterPro" id="IPR051793">
    <property type="entry name" value="NADH:flavin_oxidoreductase"/>
</dbReference>
<reference evidence="12" key="1">
    <citation type="journal article" date="2021" name="Nat. Microbiol.">
        <title>Cocultivation of an ultrasmall environmental parasitic bacterium with lytic ability against bacteria associated with wastewater foams.</title>
        <authorList>
            <person name="Batinovic S."/>
            <person name="Rose J.J.A."/>
            <person name="Ratcliffe J."/>
            <person name="Seviour R.J."/>
            <person name="Petrovski S."/>
        </authorList>
    </citation>
    <scope>NUCLEOTIDE SEQUENCE</scope>
    <source>
        <strain evidence="12">CON44</strain>
    </source>
</reference>
<dbReference type="Pfam" id="PF00724">
    <property type="entry name" value="Oxidored_FMN"/>
    <property type="match status" value="1"/>
</dbReference>
<dbReference type="GO" id="GO:0046872">
    <property type="term" value="F:metal ion binding"/>
    <property type="evidence" value="ECO:0007669"/>
    <property type="project" value="UniProtKB-KW"/>
</dbReference>
<comment type="cofactor">
    <cofactor evidence="1">
        <name>FMN</name>
        <dbReference type="ChEBI" id="CHEBI:58210"/>
    </cofactor>
</comment>
<dbReference type="Gene3D" id="3.40.50.720">
    <property type="entry name" value="NAD(P)-binding Rossmann-like Domain"/>
    <property type="match status" value="1"/>
</dbReference>
<dbReference type="GO" id="GO:0010181">
    <property type="term" value="F:FMN binding"/>
    <property type="evidence" value="ECO:0007669"/>
    <property type="project" value="InterPro"/>
</dbReference>
<evidence type="ECO:0000256" key="9">
    <source>
        <dbReference type="ARBA" id="ARBA00023014"/>
    </source>
</evidence>
<dbReference type="PRINTS" id="PR00411">
    <property type="entry name" value="PNDRDTASEI"/>
</dbReference>
<dbReference type="SUPFAM" id="SSF51395">
    <property type="entry name" value="FMN-linked oxidoreductases"/>
    <property type="match status" value="1"/>
</dbReference>
<evidence type="ECO:0000259" key="10">
    <source>
        <dbReference type="Pfam" id="PF00724"/>
    </source>
</evidence>
<evidence type="ECO:0000256" key="6">
    <source>
        <dbReference type="ARBA" id="ARBA00022723"/>
    </source>
</evidence>
<name>A0A857MD37_9ACTN</name>
<gene>
    <name evidence="12" type="ORF">GII30_11205</name>
</gene>
<comment type="similarity">
    <text evidence="3">In the N-terminal section; belongs to the NADH:flavin oxidoreductase/NADH oxidase family.</text>
</comment>
<dbReference type="Gene3D" id="3.50.50.60">
    <property type="entry name" value="FAD/NAD(P)-binding domain"/>
    <property type="match status" value="1"/>
</dbReference>
<evidence type="ECO:0000256" key="7">
    <source>
        <dbReference type="ARBA" id="ARBA00023002"/>
    </source>
</evidence>
<dbReference type="AlphaFoldDB" id="A0A857MD37"/>
<evidence type="ECO:0000256" key="3">
    <source>
        <dbReference type="ARBA" id="ARBA00011048"/>
    </source>
</evidence>
<dbReference type="EMBL" id="CP045810">
    <property type="protein sequence ID" value="QHN39652.1"/>
    <property type="molecule type" value="Genomic_DNA"/>
</dbReference>
<dbReference type="Pfam" id="PF07992">
    <property type="entry name" value="Pyr_redox_2"/>
    <property type="match status" value="1"/>
</dbReference>
<evidence type="ECO:0000256" key="8">
    <source>
        <dbReference type="ARBA" id="ARBA00023004"/>
    </source>
</evidence>
<evidence type="ECO:0000313" key="12">
    <source>
        <dbReference type="EMBL" id="QHN39652.1"/>
    </source>
</evidence>
<dbReference type="GO" id="GO:0016491">
    <property type="term" value="F:oxidoreductase activity"/>
    <property type="evidence" value="ECO:0007669"/>
    <property type="project" value="UniProtKB-KW"/>
</dbReference>
<dbReference type="PRINTS" id="PR00368">
    <property type="entry name" value="FADPNR"/>
</dbReference>
<keyword evidence="6" id="KW-0479">Metal-binding</keyword>
<keyword evidence="9" id="KW-0411">Iron-sulfur</keyword>
<keyword evidence="5" id="KW-0288">FMN</keyword>
<dbReference type="GO" id="GO:0051536">
    <property type="term" value="F:iron-sulfur cluster binding"/>
    <property type="evidence" value="ECO:0007669"/>
    <property type="project" value="UniProtKB-KW"/>
</dbReference>
<dbReference type="InterPro" id="IPR036188">
    <property type="entry name" value="FAD/NAD-bd_sf"/>
</dbReference>
<dbReference type="PANTHER" id="PTHR42917">
    <property type="entry name" value="2,4-DIENOYL-COA REDUCTASE"/>
    <property type="match status" value="1"/>
</dbReference>
<evidence type="ECO:0000256" key="1">
    <source>
        <dbReference type="ARBA" id="ARBA00001917"/>
    </source>
</evidence>